<dbReference type="AlphaFoldDB" id="A0A9N9DDH2"/>
<name>A0A9N9DDH2_9GLOM</name>
<comment type="similarity">
    <text evidence="1">Belongs to the iron/ascorbate-dependent oxidoreductase family.</text>
</comment>
<dbReference type="InterPro" id="IPR050231">
    <property type="entry name" value="Iron_ascorbate_oxido_reductase"/>
</dbReference>
<keyword evidence="4" id="KW-1185">Reference proteome</keyword>
<evidence type="ECO:0000256" key="1">
    <source>
        <dbReference type="RuleBase" id="RU003682"/>
    </source>
</evidence>
<dbReference type="Proteomes" id="UP000789342">
    <property type="component" value="Unassembled WGS sequence"/>
</dbReference>
<accession>A0A9N9DDH2</accession>
<keyword evidence="1" id="KW-0408">Iron</keyword>
<evidence type="ECO:0000313" key="3">
    <source>
        <dbReference type="EMBL" id="CAG8631153.1"/>
    </source>
</evidence>
<dbReference type="PANTHER" id="PTHR47990">
    <property type="entry name" value="2-OXOGLUTARATE (2OG) AND FE(II)-DEPENDENT OXYGENASE SUPERFAMILY PROTEIN-RELATED"/>
    <property type="match status" value="1"/>
</dbReference>
<comment type="caution">
    <text evidence="3">The sequence shown here is derived from an EMBL/GenBank/DDBJ whole genome shotgun (WGS) entry which is preliminary data.</text>
</comment>
<dbReference type="InterPro" id="IPR044861">
    <property type="entry name" value="IPNS-like_FE2OG_OXY"/>
</dbReference>
<protein>
    <submittedName>
        <fullName evidence="3">15108_t:CDS:1</fullName>
    </submittedName>
</protein>
<gene>
    <name evidence="3" type="ORF">AMORRO_LOCUS9094</name>
</gene>
<dbReference type="InterPro" id="IPR005123">
    <property type="entry name" value="Oxoglu/Fe-dep_dioxygenase_dom"/>
</dbReference>
<organism evidence="3 4">
    <name type="scientific">Acaulospora morrowiae</name>
    <dbReference type="NCBI Taxonomy" id="94023"/>
    <lineage>
        <taxon>Eukaryota</taxon>
        <taxon>Fungi</taxon>
        <taxon>Fungi incertae sedis</taxon>
        <taxon>Mucoromycota</taxon>
        <taxon>Glomeromycotina</taxon>
        <taxon>Glomeromycetes</taxon>
        <taxon>Diversisporales</taxon>
        <taxon>Acaulosporaceae</taxon>
        <taxon>Acaulospora</taxon>
    </lineage>
</organism>
<dbReference type="GO" id="GO:0046872">
    <property type="term" value="F:metal ion binding"/>
    <property type="evidence" value="ECO:0007669"/>
    <property type="project" value="UniProtKB-KW"/>
</dbReference>
<evidence type="ECO:0000259" key="2">
    <source>
        <dbReference type="PROSITE" id="PS51471"/>
    </source>
</evidence>
<feature type="domain" description="Fe2OG dioxygenase" evidence="2">
    <location>
        <begin position="197"/>
        <end position="303"/>
    </location>
</feature>
<keyword evidence="1" id="KW-0560">Oxidoreductase</keyword>
<dbReference type="Pfam" id="PF03171">
    <property type="entry name" value="2OG-FeII_Oxy"/>
    <property type="match status" value="1"/>
</dbReference>
<evidence type="ECO:0000313" key="4">
    <source>
        <dbReference type="Proteomes" id="UP000789342"/>
    </source>
</evidence>
<proteinExistence type="inferred from homology"/>
<dbReference type="OrthoDB" id="406156at2759"/>
<dbReference type="PRINTS" id="PR00682">
    <property type="entry name" value="IPNSYNTHASE"/>
</dbReference>
<sequence>MTNIPVNPQIPIIDFSLYDSNQQECIEQIKSACENVGFFYLRNHGFSQESIDEIFDCVGIFQWTPGRSECFADGVDYKNSTIKQFFDQSMEEKIKYNINEHYYGYISMRQEKLDYKNQIMGDSKESFNFCKFDEQDNPLTLTLPPIFKEKKALISRISKDCHKLCLKLLEFLATALEITESEGGKHWFEERHNYGLKSGDCLRIIHYPTVEKIAEKDIRAGMHSDYGSLTVLFQKDIGGLEVLPPNSTEWIPAPVIPDCVLINIGDCLEFWTRGLYKSIKHRVVFNENNMNFDRYSIAYFFHAGRDVSLDPIPSKFVPNDGIEKIGNGEKSLTAGQYLQNKLDVSYKDVIF</sequence>
<dbReference type="GO" id="GO:0016491">
    <property type="term" value="F:oxidoreductase activity"/>
    <property type="evidence" value="ECO:0007669"/>
    <property type="project" value="UniProtKB-KW"/>
</dbReference>
<dbReference type="EMBL" id="CAJVPV010008481">
    <property type="protein sequence ID" value="CAG8631153.1"/>
    <property type="molecule type" value="Genomic_DNA"/>
</dbReference>
<reference evidence="3" key="1">
    <citation type="submission" date="2021-06" db="EMBL/GenBank/DDBJ databases">
        <authorList>
            <person name="Kallberg Y."/>
            <person name="Tangrot J."/>
            <person name="Rosling A."/>
        </authorList>
    </citation>
    <scope>NUCLEOTIDE SEQUENCE</scope>
    <source>
        <strain evidence="3">CL551</strain>
    </source>
</reference>
<dbReference type="Gene3D" id="2.60.120.330">
    <property type="entry name" value="B-lactam Antibiotic, Isopenicillin N Synthase, Chain"/>
    <property type="match status" value="1"/>
</dbReference>
<dbReference type="SUPFAM" id="SSF51197">
    <property type="entry name" value="Clavaminate synthase-like"/>
    <property type="match status" value="1"/>
</dbReference>
<dbReference type="InterPro" id="IPR026992">
    <property type="entry name" value="DIOX_N"/>
</dbReference>
<keyword evidence="1" id="KW-0479">Metal-binding</keyword>
<dbReference type="InterPro" id="IPR027443">
    <property type="entry name" value="IPNS-like_sf"/>
</dbReference>
<dbReference type="Pfam" id="PF14226">
    <property type="entry name" value="DIOX_N"/>
    <property type="match status" value="2"/>
</dbReference>
<dbReference type="PROSITE" id="PS51471">
    <property type="entry name" value="FE2OG_OXY"/>
    <property type="match status" value="1"/>
</dbReference>